<accession>A0A8S2UW84</accession>
<feature type="non-terminal residue" evidence="1">
    <location>
        <position position="1"/>
    </location>
</feature>
<reference evidence="1" key="1">
    <citation type="submission" date="2021-02" db="EMBL/GenBank/DDBJ databases">
        <authorList>
            <person name="Nowell W R."/>
        </authorList>
    </citation>
    <scope>NUCLEOTIDE SEQUENCE</scope>
</reference>
<comment type="caution">
    <text evidence="1">The sequence shown here is derived from an EMBL/GenBank/DDBJ whole genome shotgun (WGS) entry which is preliminary data.</text>
</comment>
<dbReference type="EMBL" id="CAJOBH010047697">
    <property type="protein sequence ID" value="CAF4363228.1"/>
    <property type="molecule type" value="Genomic_DNA"/>
</dbReference>
<dbReference type="Proteomes" id="UP000681967">
    <property type="component" value="Unassembled WGS sequence"/>
</dbReference>
<protein>
    <submittedName>
        <fullName evidence="1">Uncharacterized protein</fullName>
    </submittedName>
</protein>
<proteinExistence type="predicted"/>
<evidence type="ECO:0000313" key="2">
    <source>
        <dbReference type="Proteomes" id="UP000681967"/>
    </source>
</evidence>
<name>A0A8S2UW84_9BILA</name>
<organism evidence="1 2">
    <name type="scientific">Rotaria magnacalcarata</name>
    <dbReference type="NCBI Taxonomy" id="392030"/>
    <lineage>
        <taxon>Eukaryota</taxon>
        <taxon>Metazoa</taxon>
        <taxon>Spiralia</taxon>
        <taxon>Gnathifera</taxon>
        <taxon>Rotifera</taxon>
        <taxon>Eurotatoria</taxon>
        <taxon>Bdelloidea</taxon>
        <taxon>Philodinida</taxon>
        <taxon>Philodinidae</taxon>
        <taxon>Rotaria</taxon>
    </lineage>
</organism>
<gene>
    <name evidence="1" type="ORF">BYL167_LOCUS29991</name>
</gene>
<dbReference type="AlphaFoldDB" id="A0A8S2UW84"/>
<evidence type="ECO:0000313" key="1">
    <source>
        <dbReference type="EMBL" id="CAF4363228.1"/>
    </source>
</evidence>
<sequence>KVPESESNASKFRFIQILQENVNITYEDYLKTFYPNQDENVFTHNNWTLSDELIEIINSNTFYLNHVRWNIQRFRPSDIARSVVDAEDSINIEEPHMNNSATQETFEQQIIMNNNDAGILAHVLPRSTCSKRKAEINVNVHERQMRTQPRRMKKN</sequence>